<keyword evidence="1" id="KW-1185">Reference proteome</keyword>
<accession>A0A6J3LZC6</accession>
<dbReference type="GeneID" id="54366587"/>
<dbReference type="Proteomes" id="UP000504637">
    <property type="component" value="Unplaced"/>
</dbReference>
<dbReference type="RefSeq" id="XP_033457028.1">
    <property type="nucleotide sequence ID" value="XM_033608787.1"/>
</dbReference>
<dbReference type="AlphaFoldDB" id="A0A6J3LZC6"/>
<organism evidence="2">
    <name type="scientific">Dissoconium aciculare CBS 342.82</name>
    <dbReference type="NCBI Taxonomy" id="1314786"/>
    <lineage>
        <taxon>Eukaryota</taxon>
        <taxon>Fungi</taxon>
        <taxon>Dikarya</taxon>
        <taxon>Ascomycota</taxon>
        <taxon>Pezizomycotina</taxon>
        <taxon>Dothideomycetes</taxon>
        <taxon>Dothideomycetidae</taxon>
        <taxon>Mycosphaerellales</taxon>
        <taxon>Dissoconiaceae</taxon>
        <taxon>Dissoconium</taxon>
    </lineage>
</organism>
<protein>
    <submittedName>
        <fullName evidence="2">Uncharacterized protein</fullName>
    </submittedName>
</protein>
<reference evidence="2" key="3">
    <citation type="submission" date="2025-08" db="UniProtKB">
        <authorList>
            <consortium name="RefSeq"/>
        </authorList>
    </citation>
    <scope>IDENTIFICATION</scope>
    <source>
        <strain evidence="2">CBS 342.82</strain>
    </source>
</reference>
<name>A0A6J3LZC6_9PEZI</name>
<evidence type="ECO:0000313" key="2">
    <source>
        <dbReference type="RefSeq" id="XP_033457028.1"/>
    </source>
</evidence>
<reference evidence="2" key="2">
    <citation type="submission" date="2020-04" db="EMBL/GenBank/DDBJ databases">
        <authorList>
            <consortium name="NCBI Genome Project"/>
        </authorList>
    </citation>
    <scope>NUCLEOTIDE SEQUENCE</scope>
    <source>
        <strain evidence="2">CBS 342.82</strain>
    </source>
</reference>
<sequence>MILPRRKTMQYWRDSHVPFTSIACDIHSIIAYSEPRHATTHHNHLITALLLYDGRCWRWHCARLATAGASPPFGRSCLAWPPATPFHHACIPITPHTPHTLAISRHLTKIMTTSRFSLGTLFHIRLAPTTRAFYDRGTTFNCPRSLHRDRPFTNHIPLTNSDH</sequence>
<proteinExistence type="predicted"/>
<reference evidence="2" key="1">
    <citation type="submission" date="2020-01" db="EMBL/GenBank/DDBJ databases">
        <authorList>
            <consortium name="DOE Joint Genome Institute"/>
            <person name="Haridas S."/>
            <person name="Albert R."/>
            <person name="Binder M."/>
            <person name="Bloem J."/>
            <person name="Labutti K."/>
            <person name="Salamov A."/>
            <person name="Andreopoulos B."/>
            <person name="Baker S.E."/>
            <person name="Barry K."/>
            <person name="Bills G."/>
            <person name="Bluhm B.H."/>
            <person name="Cannon C."/>
            <person name="Castanera R."/>
            <person name="Culley D.E."/>
            <person name="Daum C."/>
            <person name="Ezra D."/>
            <person name="Gonzalez J.B."/>
            <person name="Henrissat B."/>
            <person name="Kuo A."/>
            <person name="Liang C."/>
            <person name="Lipzen A."/>
            <person name="Lutzoni F."/>
            <person name="Magnuson J."/>
            <person name="Mondo S."/>
            <person name="Nolan M."/>
            <person name="Ohm R."/>
            <person name="Pangilinan J."/>
            <person name="Park H.-J."/>
            <person name="Ramirez L."/>
            <person name="Alfaro M."/>
            <person name="Sun H."/>
            <person name="Tritt A."/>
            <person name="Yoshinaga Y."/>
            <person name="Zwiers L.-H."/>
            <person name="Turgeon B.G."/>
            <person name="Goodwin S.B."/>
            <person name="Spatafora J.W."/>
            <person name="Crous P.W."/>
            <person name="Grigoriev I.V."/>
        </authorList>
    </citation>
    <scope>NUCLEOTIDE SEQUENCE</scope>
    <source>
        <strain evidence="2">CBS 342.82</strain>
    </source>
</reference>
<gene>
    <name evidence="2" type="ORF">K489DRAFT_63567</name>
</gene>
<evidence type="ECO:0000313" key="1">
    <source>
        <dbReference type="Proteomes" id="UP000504637"/>
    </source>
</evidence>